<feature type="region of interest" description="Disordered" evidence="1">
    <location>
        <begin position="865"/>
        <end position="908"/>
    </location>
</feature>
<protein>
    <submittedName>
        <fullName evidence="2">Uncharacterized protein</fullName>
    </submittedName>
</protein>
<feature type="compositionally biased region" description="Polar residues" evidence="1">
    <location>
        <begin position="358"/>
        <end position="375"/>
    </location>
</feature>
<comment type="caution">
    <text evidence="2">The sequence shown here is derived from an EMBL/GenBank/DDBJ whole genome shotgun (WGS) entry which is preliminary data.</text>
</comment>
<evidence type="ECO:0000256" key="1">
    <source>
        <dbReference type="SAM" id="MobiDB-lite"/>
    </source>
</evidence>
<feature type="region of interest" description="Disordered" evidence="1">
    <location>
        <begin position="1"/>
        <end position="101"/>
    </location>
</feature>
<feature type="compositionally biased region" description="Polar residues" evidence="1">
    <location>
        <begin position="645"/>
        <end position="656"/>
    </location>
</feature>
<feature type="compositionally biased region" description="Acidic residues" evidence="1">
    <location>
        <begin position="556"/>
        <end position="569"/>
    </location>
</feature>
<feature type="compositionally biased region" description="Acidic residues" evidence="1">
    <location>
        <begin position="533"/>
        <end position="548"/>
    </location>
</feature>
<dbReference type="Proteomes" id="UP000027361">
    <property type="component" value="Unassembled WGS sequence"/>
</dbReference>
<proteinExistence type="predicted"/>
<dbReference type="EMBL" id="JMSN01000138">
    <property type="protein sequence ID" value="KDN37459.1"/>
    <property type="molecule type" value="Genomic_DNA"/>
</dbReference>
<gene>
    <name evidence="2" type="ORF">K437DRAFT_270860</name>
</gene>
<dbReference type="OrthoDB" id="3364971at2759"/>
<name>A0A066VFC5_TILAU</name>
<dbReference type="InParanoid" id="A0A066VFC5"/>
<dbReference type="AlphaFoldDB" id="A0A066VFC5"/>
<evidence type="ECO:0000313" key="2">
    <source>
        <dbReference type="EMBL" id="KDN37459.1"/>
    </source>
</evidence>
<dbReference type="STRING" id="1037660.A0A066VFC5"/>
<feature type="compositionally biased region" description="Low complexity" evidence="1">
    <location>
        <begin position="809"/>
        <end position="818"/>
    </location>
</feature>
<reference evidence="2 3" key="1">
    <citation type="submission" date="2014-05" db="EMBL/GenBank/DDBJ databases">
        <title>Draft genome sequence of a rare smut relative, Tilletiaria anomala UBC 951.</title>
        <authorList>
            <consortium name="DOE Joint Genome Institute"/>
            <person name="Toome M."/>
            <person name="Kuo A."/>
            <person name="Henrissat B."/>
            <person name="Lipzen A."/>
            <person name="Tritt A."/>
            <person name="Yoshinaga Y."/>
            <person name="Zane M."/>
            <person name="Barry K."/>
            <person name="Grigoriev I.V."/>
            <person name="Spatafora J.W."/>
            <person name="Aimea M.C."/>
        </authorList>
    </citation>
    <scope>NUCLEOTIDE SEQUENCE [LARGE SCALE GENOMIC DNA]</scope>
    <source>
        <strain evidence="2 3">UBC 951</strain>
    </source>
</reference>
<feature type="region of interest" description="Disordered" evidence="1">
    <location>
        <begin position="531"/>
        <end position="665"/>
    </location>
</feature>
<feature type="compositionally biased region" description="Acidic residues" evidence="1">
    <location>
        <begin position="272"/>
        <end position="284"/>
    </location>
</feature>
<feature type="compositionally biased region" description="Acidic residues" evidence="1">
    <location>
        <begin position="591"/>
        <end position="602"/>
    </location>
</feature>
<feature type="region of interest" description="Disordered" evidence="1">
    <location>
        <begin position="162"/>
        <end position="187"/>
    </location>
</feature>
<feature type="compositionally biased region" description="Basic residues" evidence="1">
    <location>
        <begin position="1012"/>
        <end position="1040"/>
    </location>
</feature>
<keyword evidence="3" id="KW-1185">Reference proteome</keyword>
<feature type="region of interest" description="Disordered" evidence="1">
    <location>
        <begin position="202"/>
        <end position="415"/>
    </location>
</feature>
<feature type="compositionally biased region" description="Polar residues" evidence="1">
    <location>
        <begin position="212"/>
        <end position="222"/>
    </location>
</feature>
<feature type="compositionally biased region" description="Polar residues" evidence="1">
    <location>
        <begin position="1"/>
        <end position="30"/>
    </location>
</feature>
<feature type="compositionally biased region" description="Basic residues" evidence="1">
    <location>
        <begin position="621"/>
        <end position="639"/>
    </location>
</feature>
<feature type="compositionally biased region" description="Basic and acidic residues" evidence="1">
    <location>
        <begin position="899"/>
        <end position="908"/>
    </location>
</feature>
<feature type="compositionally biased region" description="Acidic residues" evidence="1">
    <location>
        <begin position="230"/>
        <end position="252"/>
    </location>
</feature>
<sequence>MSKSIVPTPTRSTFGRQGISSAAGSTTPISLSFGKHVNSPRVGPIAHRSQYYAHHDRRLGGAASPEACKAPSASVQGEGAPSVATDSDEEPDPPFMFANKKTHPSKALGLKKYGRVNGFAGTGSQTFSPSKTSYNAAGGILDTPISASSFTAPSRSHAQQLSALAGQDGHCMQQDSGRPSYVPSYLQERKASVRKARYEEEAKEMEMAENDGVNSISDTTTDADGMNLDSDFEPQDHDGEETEDENKGEEEERAVPSKWKPRRTPNSAIVVDSDDSSDLTDLELDMPRTTLPRVRQSQGQVKKLRREAAAARKAQKSHQASHAGADNMRAKVNTTAQSISAALIGHAEEHSPVVRGRSASSQSEPQAQWKQQQHRSLLLEEQETFDSSSEPTFTDFFADSTDEDDDEAKATGTEDAVGAKENVVKLELDDEAIQAFLRDALLPADSSSGEEEDEEEELTEEIVGGEGVMSSAAMIHGSGGAPQLQAQDRVLPQLSVAPTTHLDSVPILVIEETDGRLIRARATGGDAVFGSDGEFEYVGGEDTESDSDDYGHSDAVAEDEGMDSDEDAYMDGAGNPLFMDADEAAKAGLLDDSDDDGDDDDDKVQQSDFAASRRGAQSSRHVGKNRMHAQSTRHSRHYPTPHIITDSSSVAASSDGETTDDLGEYDMPFPRLLVGSVAPKGGRAAKRARRMARESRKRNKKALRAARQIAIVNQANAGSAFGAGGTGVGLDVSLVQGFMLPPMFVIGGLPATSDLINPAAAAAGDAAPWATPLSPSTAGLSTPILQSDLPLPNVISAASSSMTPPPLAPASTSASEATGDQQEQQPIARTPSAPATAAITVAACVGPRMGTFTASAKSRRRALIDGSAGVPSPFAMSTAPRSRGARRSESSPNALRSMIKAESRHQRQDLLSPLARRTKAKNKGKKVAQDLRRRSYRIKEIDLHDLVHQDAWRDNLSIEQRQLSPYLRPKLPTQVIVTGSKTPRFVAEYGFKRGANQFPASPATAATPYKNHQNHHHHHAALPHRSARHRSSSRSTHRRQSRTELSPSLPLLHISEVDDRSNANHIGQRASTSGSTGGHTIGATSTPVMRTTGSGGNARLRNEGHASHEANMQQPYALCPPSSECDNALMQFSPLFGGIVPALNMNSDDLDSFTL</sequence>
<accession>A0A066VFC5</accession>
<feature type="region of interest" description="Disordered" evidence="1">
    <location>
        <begin position="996"/>
        <end position="1091"/>
    </location>
</feature>
<feature type="compositionally biased region" description="Basic residues" evidence="1">
    <location>
        <begin position="683"/>
        <end position="700"/>
    </location>
</feature>
<dbReference type="GeneID" id="25266215"/>
<feature type="region of interest" description="Disordered" evidence="1">
    <location>
        <begin position="796"/>
        <end position="833"/>
    </location>
</feature>
<dbReference type="RefSeq" id="XP_013240390.1">
    <property type="nucleotide sequence ID" value="XM_013384936.1"/>
</dbReference>
<dbReference type="HOGENOM" id="CLU_275967_0_0_1"/>
<feature type="region of interest" description="Disordered" evidence="1">
    <location>
        <begin position="680"/>
        <end position="700"/>
    </location>
</feature>
<organism evidence="2 3">
    <name type="scientific">Tilletiaria anomala (strain ATCC 24038 / CBS 436.72 / UBC 951)</name>
    <dbReference type="NCBI Taxonomy" id="1037660"/>
    <lineage>
        <taxon>Eukaryota</taxon>
        <taxon>Fungi</taxon>
        <taxon>Dikarya</taxon>
        <taxon>Basidiomycota</taxon>
        <taxon>Ustilaginomycotina</taxon>
        <taxon>Exobasidiomycetes</taxon>
        <taxon>Georgefischeriales</taxon>
        <taxon>Tilletiariaceae</taxon>
        <taxon>Tilletiaria</taxon>
    </lineage>
</organism>
<evidence type="ECO:0000313" key="3">
    <source>
        <dbReference type="Proteomes" id="UP000027361"/>
    </source>
</evidence>